<gene>
    <name evidence="2" type="ORF">DP923_02230</name>
</gene>
<protein>
    <submittedName>
        <fullName evidence="2">Uncharacterized protein</fullName>
    </submittedName>
</protein>
<dbReference type="RefSeq" id="WP_112303939.1">
    <property type="nucleotide sequence ID" value="NZ_QMDV01000001.1"/>
</dbReference>
<comment type="caution">
    <text evidence="2">The sequence shown here is derived from an EMBL/GenBank/DDBJ whole genome shotgun (WGS) entry which is preliminary data.</text>
</comment>
<organism evidence="2 3">
    <name type="scientific">Pontibacter arcticus</name>
    <dbReference type="NCBI Taxonomy" id="2080288"/>
    <lineage>
        <taxon>Bacteria</taxon>
        <taxon>Pseudomonadati</taxon>
        <taxon>Bacteroidota</taxon>
        <taxon>Cytophagia</taxon>
        <taxon>Cytophagales</taxon>
        <taxon>Hymenobacteraceae</taxon>
        <taxon>Pontibacter</taxon>
    </lineage>
</organism>
<dbReference type="Proteomes" id="UP000251692">
    <property type="component" value="Unassembled WGS sequence"/>
</dbReference>
<dbReference type="EMBL" id="QMDV01000001">
    <property type="protein sequence ID" value="RAU83904.1"/>
    <property type="molecule type" value="Genomic_DNA"/>
</dbReference>
<accession>A0A364RI09</accession>
<feature type="region of interest" description="Disordered" evidence="1">
    <location>
        <begin position="1"/>
        <end position="68"/>
    </location>
</feature>
<reference evidence="2 3" key="2">
    <citation type="submission" date="2018-07" db="EMBL/GenBank/DDBJ databases">
        <title>Pontibacter sp. 2b14 genomic sequence and assembly.</title>
        <authorList>
            <person name="Du Z.-J."/>
        </authorList>
    </citation>
    <scope>NUCLEOTIDE SEQUENCE [LARGE SCALE GENOMIC DNA]</scope>
    <source>
        <strain evidence="2 3">2b14</strain>
    </source>
</reference>
<evidence type="ECO:0000256" key="1">
    <source>
        <dbReference type="SAM" id="MobiDB-lite"/>
    </source>
</evidence>
<sequence length="68" mass="7433">MQQDKGKINQPGSNPEKSFETGRKGGSSPIDAANKSSNQVNNSKPTGQQNIRSKQNNQDKDQSLNFID</sequence>
<evidence type="ECO:0000313" key="3">
    <source>
        <dbReference type="Proteomes" id="UP000251692"/>
    </source>
</evidence>
<proteinExistence type="predicted"/>
<name>A0A364RI09_9BACT</name>
<keyword evidence="3" id="KW-1185">Reference proteome</keyword>
<dbReference type="AlphaFoldDB" id="A0A364RI09"/>
<feature type="compositionally biased region" description="Polar residues" evidence="1">
    <location>
        <begin position="34"/>
        <end position="56"/>
    </location>
</feature>
<reference evidence="2 3" key="1">
    <citation type="submission" date="2018-06" db="EMBL/GenBank/DDBJ databases">
        <authorList>
            <person name="Liu Z.-W."/>
        </authorList>
    </citation>
    <scope>NUCLEOTIDE SEQUENCE [LARGE SCALE GENOMIC DNA]</scope>
    <source>
        <strain evidence="2 3">2b14</strain>
    </source>
</reference>
<evidence type="ECO:0000313" key="2">
    <source>
        <dbReference type="EMBL" id="RAU83904.1"/>
    </source>
</evidence>